<protein>
    <recommendedName>
        <fullName evidence="4">SAM-dependent methyltransferase</fullName>
    </recommendedName>
</protein>
<dbReference type="EMBL" id="JASGBI010000001">
    <property type="protein sequence ID" value="MDI9238344.1"/>
    <property type="molecule type" value="Genomic_DNA"/>
</dbReference>
<feature type="transmembrane region" description="Helical" evidence="1">
    <location>
        <begin position="766"/>
        <end position="787"/>
    </location>
</feature>
<feature type="transmembrane region" description="Helical" evidence="1">
    <location>
        <begin position="625"/>
        <end position="647"/>
    </location>
</feature>
<organism evidence="2 3">
    <name type="scientific">Lysobacter stagni</name>
    <dbReference type="NCBI Taxonomy" id="3045172"/>
    <lineage>
        <taxon>Bacteria</taxon>
        <taxon>Pseudomonadati</taxon>
        <taxon>Pseudomonadota</taxon>
        <taxon>Gammaproteobacteria</taxon>
        <taxon>Lysobacterales</taxon>
        <taxon>Lysobacteraceae</taxon>
        <taxon>Lysobacter</taxon>
    </lineage>
</organism>
<accession>A0ABT6XDX1</accession>
<feature type="transmembrane region" description="Helical" evidence="1">
    <location>
        <begin position="12"/>
        <end position="33"/>
    </location>
</feature>
<keyword evidence="1" id="KW-0472">Membrane</keyword>
<evidence type="ECO:0000313" key="2">
    <source>
        <dbReference type="EMBL" id="MDI9238344.1"/>
    </source>
</evidence>
<name>A0ABT6XDX1_9GAMM</name>
<feature type="transmembrane region" description="Helical" evidence="1">
    <location>
        <begin position="699"/>
        <end position="719"/>
    </location>
</feature>
<gene>
    <name evidence="2" type="ORF">QLQ15_05385</name>
</gene>
<reference evidence="2 3" key="1">
    <citation type="submission" date="2023-05" db="EMBL/GenBank/DDBJ databases">
        <title>Lysobacter sp. strain LF1 Genome sequencing and assembly.</title>
        <authorList>
            <person name="Jung Y."/>
        </authorList>
    </citation>
    <scope>NUCLEOTIDE SEQUENCE [LARGE SCALE GENOMIC DNA]</scope>
    <source>
        <strain evidence="2 3">LF1</strain>
    </source>
</reference>
<feature type="transmembrane region" description="Helical" evidence="1">
    <location>
        <begin position="659"/>
        <end position="679"/>
    </location>
</feature>
<feature type="transmembrane region" description="Helical" evidence="1">
    <location>
        <begin position="81"/>
        <end position="99"/>
    </location>
</feature>
<evidence type="ECO:0008006" key="4">
    <source>
        <dbReference type="Google" id="ProtNLM"/>
    </source>
</evidence>
<sequence length="818" mass="88257">MKPPASAPPGSLLRLSLAIALVSPAALAYQLLLMRWLAVAHWHPFAVMIISLALLGHGASGTWLSLYLHRRAREPARLDDLFVRCALLFAATAAVAPMLARAIPFNGLELVWNPRQLAWLAALYVTLSVPFFFAAACFGLAFARHGPRIPSLYGADLLGAGVGAIAALALSHVPVQHGLLLCAMGGAIAALLTANRARARWATAGVVIALLAIWPGPWASPPVNEFKDLSRTLLVPGARVVAEQSGPYGQLTLLTSAQVPLRRAPGLSLSYTDEPPEQMALYTDGDDPSIVVHDDGGAAWRWLESMTSALPYRMAQPDSVLVLSAGGGVDVLQALSLGAHRVDAVEPSAQRLHWVRDTLAAYSGELYRDRRVHAFVAEPRAFVRASPRRYDLIVLAGGESFAGGGAGVQSVSDQYALTVEALREYLSRLTPRGMIVATRWSKQPPRDELKLFATAIDALRAEGVAAPARHLAAIRNWDASTWVIAREPLPARAVASLRRFADALGFDVVHAPGWRTPAQERFHMLDPPTLFDGVQVLLSPRARDYVRGYKFDIAPAHDDRPYFGHYFRWRSLPELIRLRGQGGAVLLDSGYLLLVAALLQAIALALLLVLWPLRAMPRRHARTPRLRVGAYFLALGLAFLFVEIAMLSRLNGLLGHPLVAANVGLAGMLLFAGLGSLQVQRWMGGSAMDDTRLARRIAWAARAIVFAMVWQFVVFALVHEYAAAWPVAWRAVAGLVGLAPLAFAMGMPFPLGLARLAQEEPGLVPWAWGINGCASVVAAILALLLAIAFGLRATLLLAVALYVFAAWVWPARGASPTG</sequence>
<keyword evidence="1" id="KW-1133">Transmembrane helix</keyword>
<keyword evidence="3" id="KW-1185">Reference proteome</keyword>
<dbReference type="RefSeq" id="WP_283211813.1">
    <property type="nucleotide sequence ID" value="NZ_JASGBI010000001.1"/>
</dbReference>
<dbReference type="Gene3D" id="3.40.50.150">
    <property type="entry name" value="Vaccinia Virus protein VP39"/>
    <property type="match status" value="1"/>
</dbReference>
<comment type="caution">
    <text evidence="2">The sequence shown here is derived from an EMBL/GenBank/DDBJ whole genome shotgun (WGS) entry which is preliminary data.</text>
</comment>
<feature type="transmembrane region" description="Helical" evidence="1">
    <location>
        <begin position="153"/>
        <end position="171"/>
    </location>
</feature>
<feature type="transmembrane region" description="Helical" evidence="1">
    <location>
        <begin position="45"/>
        <end position="69"/>
    </location>
</feature>
<proteinExistence type="predicted"/>
<feature type="transmembrane region" description="Helical" evidence="1">
    <location>
        <begin position="731"/>
        <end position="754"/>
    </location>
</feature>
<feature type="transmembrane region" description="Helical" evidence="1">
    <location>
        <begin position="793"/>
        <end position="811"/>
    </location>
</feature>
<keyword evidence="1" id="KW-0812">Transmembrane</keyword>
<feature type="transmembrane region" description="Helical" evidence="1">
    <location>
        <begin position="119"/>
        <end position="141"/>
    </location>
</feature>
<evidence type="ECO:0000256" key="1">
    <source>
        <dbReference type="SAM" id="Phobius"/>
    </source>
</evidence>
<evidence type="ECO:0000313" key="3">
    <source>
        <dbReference type="Proteomes" id="UP001321580"/>
    </source>
</evidence>
<feature type="transmembrane region" description="Helical" evidence="1">
    <location>
        <begin position="201"/>
        <end position="219"/>
    </location>
</feature>
<feature type="transmembrane region" description="Helical" evidence="1">
    <location>
        <begin position="591"/>
        <end position="613"/>
    </location>
</feature>
<feature type="transmembrane region" description="Helical" evidence="1">
    <location>
        <begin position="177"/>
        <end position="194"/>
    </location>
</feature>
<dbReference type="SUPFAM" id="SSF53335">
    <property type="entry name" value="S-adenosyl-L-methionine-dependent methyltransferases"/>
    <property type="match status" value="1"/>
</dbReference>
<dbReference type="InterPro" id="IPR029063">
    <property type="entry name" value="SAM-dependent_MTases_sf"/>
</dbReference>
<dbReference type="CDD" id="cd02440">
    <property type="entry name" value="AdoMet_MTases"/>
    <property type="match status" value="1"/>
</dbReference>
<dbReference type="Proteomes" id="UP001321580">
    <property type="component" value="Unassembled WGS sequence"/>
</dbReference>